<proteinExistence type="predicted"/>
<dbReference type="AlphaFoldDB" id="A0A423W8I7"/>
<sequence length="830" mass="85257">MVLLAVKTTMALFSSLPSSLIVLGLFFARLADAQTETVYLTQTVFTACECSASLPLSSTSTSVSFLIPSAIPPLSILTATPATPAVPPTIESPVVVSILGGATPGLTVPASVALTLTGTFPPLSVLSSAGLDSMSTLPLSWPEPMDSLPSNRGFTVTTTVTTTQFPTTEIPTVASPISLSNGIGPLLSSSTTSTSSYSSVTVSLTAPGGDTIIEPITSMLAPTAPSSALTTSGIPPALSVNLSLISSDSLASSAALISFGTSSPAVYSTVLPPGFSLATSSQTLATYSAIALNSVSLTGVTILAPRSPTSCYALPTPSASMDLVAVAVNPLDNYDLSSPMLFSFGENATNPQYIGALASGDPYILDLSPDNPITGQLGLQIPGQNALVFDGSGISLFTGNCTSLSQVIIDNFYSQLGAMSGLAPGRLGKRQGLLNTTNFLVQVSVDSYMNTPYFSPNLTFGNSLCTLQTNTMGTTVNNITWSCEYPPPQGGAAACAARLGTWLGGMSMPSTAPEIPTEVLATLSPFLSLAGDSLLLLFPGSDPALSLGLAFMRQVEAAAREAVGDVGSAACNVMHSFDSDDLVFEDSGPLGTKTLGSFVNEPPPSLAINLAASATASIATLPARKANPKDNFLMQIATDFKNIFGPFVSWLHGLPHLGIFGMEETGMVHLPTPALTHAMTTVSTTTLDSVQSTVHIQAPTVTVTHVLGEGWFSPSSYIVGPGISTMPQFPGLATHGAATGHVSVYPSSASPTDSGFASKPSSASKNIVQNVAAQLAAMDGDPGVRTGWHWDWPNPPNGQKEMTTTTGSALGYDGHVVLVTTTVTEWMGSI</sequence>
<evidence type="ECO:0000313" key="1">
    <source>
        <dbReference type="EMBL" id="ROV99633.1"/>
    </source>
</evidence>
<reference evidence="1 2" key="1">
    <citation type="submission" date="2015-09" db="EMBL/GenBank/DDBJ databases">
        <title>Host preference determinants of Valsa canker pathogens revealed by comparative genomics.</title>
        <authorList>
            <person name="Yin Z."/>
            <person name="Huang L."/>
        </authorList>
    </citation>
    <scope>NUCLEOTIDE SEQUENCE [LARGE SCALE GENOMIC DNA]</scope>
    <source>
        <strain evidence="1 2">YSFL</strain>
    </source>
</reference>
<dbReference type="Proteomes" id="UP000284375">
    <property type="component" value="Unassembled WGS sequence"/>
</dbReference>
<dbReference type="EMBL" id="LJZO01000010">
    <property type="protein sequence ID" value="ROV99633.1"/>
    <property type="molecule type" value="Genomic_DNA"/>
</dbReference>
<name>A0A423W8I7_CYTCH</name>
<dbReference type="STRING" id="252740.A0A423W8I7"/>
<gene>
    <name evidence="1" type="ORF">VSDG_03048</name>
</gene>
<keyword evidence="2" id="KW-1185">Reference proteome</keyword>
<evidence type="ECO:0000313" key="2">
    <source>
        <dbReference type="Proteomes" id="UP000284375"/>
    </source>
</evidence>
<protein>
    <submittedName>
        <fullName evidence="1">Uncharacterized protein</fullName>
    </submittedName>
</protein>
<accession>A0A423W8I7</accession>
<comment type="caution">
    <text evidence="1">The sequence shown here is derived from an EMBL/GenBank/DDBJ whole genome shotgun (WGS) entry which is preliminary data.</text>
</comment>
<dbReference type="OrthoDB" id="5394947at2759"/>
<organism evidence="1 2">
    <name type="scientific">Cytospora chrysosperma</name>
    <name type="common">Cytospora canker fungus</name>
    <name type="synonym">Sphaeria chrysosperma</name>
    <dbReference type="NCBI Taxonomy" id="252740"/>
    <lineage>
        <taxon>Eukaryota</taxon>
        <taxon>Fungi</taxon>
        <taxon>Dikarya</taxon>
        <taxon>Ascomycota</taxon>
        <taxon>Pezizomycotina</taxon>
        <taxon>Sordariomycetes</taxon>
        <taxon>Sordariomycetidae</taxon>
        <taxon>Diaporthales</taxon>
        <taxon>Cytosporaceae</taxon>
        <taxon>Cytospora</taxon>
    </lineage>
</organism>